<dbReference type="RefSeq" id="WP_156705775.1">
    <property type="nucleotide sequence ID" value="NZ_CACRUX010000098.1"/>
</dbReference>
<evidence type="ECO:0000313" key="1">
    <source>
        <dbReference type="EMBL" id="VYU49821.1"/>
    </source>
</evidence>
<keyword evidence="1" id="KW-0378">Hydrolase</keyword>
<dbReference type="Pfam" id="PF01955">
    <property type="entry name" value="CbiZ"/>
    <property type="match status" value="1"/>
</dbReference>
<reference evidence="1" key="1">
    <citation type="submission" date="2019-11" db="EMBL/GenBank/DDBJ databases">
        <authorList>
            <person name="Feng L."/>
        </authorList>
    </citation>
    <scope>NUCLEOTIDE SEQUENCE</scope>
    <source>
        <strain evidence="1">VrattiLFYP33</strain>
    </source>
</reference>
<accession>A0A6N3FCK5</accession>
<organism evidence="1">
    <name type="scientific">Veillonella ratti</name>
    <dbReference type="NCBI Taxonomy" id="103892"/>
    <lineage>
        <taxon>Bacteria</taxon>
        <taxon>Bacillati</taxon>
        <taxon>Bacillota</taxon>
        <taxon>Negativicutes</taxon>
        <taxon>Veillonellales</taxon>
        <taxon>Veillonellaceae</taxon>
        <taxon>Veillonella</taxon>
    </lineage>
</organism>
<dbReference type="InterPro" id="IPR052209">
    <property type="entry name" value="CbiZ"/>
</dbReference>
<dbReference type="AlphaFoldDB" id="A0A6N3FCK5"/>
<name>A0A6N3FCK5_9FIRM</name>
<protein>
    <submittedName>
        <fullName evidence="1">Adenosylcobinamide amidohydrolase</fullName>
    </submittedName>
</protein>
<dbReference type="PANTHER" id="PTHR35336:SF5">
    <property type="entry name" value="ADENOSYLCOBINAMIDE AMIDOHYDROLASE"/>
    <property type="match status" value="1"/>
</dbReference>
<gene>
    <name evidence="1" type="ORF">VRLFYP33_02263</name>
</gene>
<dbReference type="PANTHER" id="PTHR35336">
    <property type="entry name" value="ADENOSYLCOBINAMIDE AMIDOHYDROLASE"/>
    <property type="match status" value="1"/>
</dbReference>
<proteinExistence type="predicted"/>
<dbReference type="GO" id="GO:0016787">
    <property type="term" value="F:hydrolase activity"/>
    <property type="evidence" value="ECO:0007669"/>
    <property type="project" value="UniProtKB-KW"/>
</dbReference>
<dbReference type="InterPro" id="IPR002808">
    <property type="entry name" value="AdoCbi_amidolase"/>
</dbReference>
<dbReference type="EMBL" id="CACRUX010000098">
    <property type="protein sequence ID" value="VYU49821.1"/>
    <property type="molecule type" value="Genomic_DNA"/>
</dbReference>
<sequence length="400" mass="44403">MELWKLPTGDSVSRYERSIVVNFTGPRKVLSTSLFNGGYHEDYTYVFNHDSKPSPGETMCTSLEDYLQHLHDVTLRLGFEPTKGTGIGTAAYMENVAIIEKSYKELTVTAIVTGGIDVNGGRVGDEASYYRPLEKTETTTDDDIRFKTGRQQAPNGTEAEPLGTINIILYIDGDLAEPLLARALVTCTEAKTAALQELQAGSHYSMGIATGSGTDQTIVVANSESPYYYDSAGKHSKLGELIGKAVKKAVKLALYKQTHLGPKQQHNLFKRLQRFGLSLNYLFESYMSEYEADGHEKFEVLNAFEKYARSNETVVMSAMWSHLVDEWLWGLLTDEELNLGLVQLGLVPVESSGSYPSNSLEYFEPAGISATHQFEVADVIRNLENHIINEVRIRLGDTTK</sequence>